<organism evidence="2 3">
    <name type="scientific">Chloropicon roscoffensis</name>
    <dbReference type="NCBI Taxonomy" id="1461544"/>
    <lineage>
        <taxon>Eukaryota</taxon>
        <taxon>Viridiplantae</taxon>
        <taxon>Chlorophyta</taxon>
        <taxon>Chloropicophyceae</taxon>
        <taxon>Chloropicales</taxon>
        <taxon>Chloropicaceae</taxon>
        <taxon>Chloropicon</taxon>
    </lineage>
</organism>
<gene>
    <name evidence="2" type="ORF">HKI87_08g52320</name>
</gene>
<dbReference type="EMBL" id="CP151508">
    <property type="protein sequence ID" value="WZN63681.1"/>
    <property type="molecule type" value="Genomic_DNA"/>
</dbReference>
<keyword evidence="1" id="KW-0732">Signal</keyword>
<evidence type="ECO:0008006" key="4">
    <source>
        <dbReference type="Google" id="ProtNLM"/>
    </source>
</evidence>
<keyword evidence="3" id="KW-1185">Reference proteome</keyword>
<name>A0AAX4PCF1_9CHLO</name>
<feature type="chain" id="PRO_5043511762" description="Secreted protein" evidence="1">
    <location>
        <begin position="27"/>
        <end position="83"/>
    </location>
</feature>
<evidence type="ECO:0000313" key="3">
    <source>
        <dbReference type="Proteomes" id="UP001472866"/>
    </source>
</evidence>
<evidence type="ECO:0000256" key="1">
    <source>
        <dbReference type="SAM" id="SignalP"/>
    </source>
</evidence>
<feature type="signal peptide" evidence="1">
    <location>
        <begin position="1"/>
        <end position="26"/>
    </location>
</feature>
<evidence type="ECO:0000313" key="2">
    <source>
        <dbReference type="EMBL" id="WZN63681.1"/>
    </source>
</evidence>
<dbReference type="Proteomes" id="UP001472866">
    <property type="component" value="Chromosome 08"/>
</dbReference>
<protein>
    <recommendedName>
        <fullName evidence="4">Secreted protein</fullName>
    </recommendedName>
</protein>
<proteinExistence type="predicted"/>
<sequence>MVSLRMQSFALLACAVLVAASGACLAAEASGDAGNEASSQVGFLRKLLFAVEIPIAQGRCAGVFTREMIPCYLSQYGPTSSFA</sequence>
<dbReference type="PROSITE" id="PS51257">
    <property type="entry name" value="PROKAR_LIPOPROTEIN"/>
    <property type="match status" value="1"/>
</dbReference>
<accession>A0AAX4PCF1</accession>
<dbReference type="AlphaFoldDB" id="A0AAX4PCF1"/>
<reference evidence="2 3" key="1">
    <citation type="submission" date="2024-03" db="EMBL/GenBank/DDBJ databases">
        <title>Complete genome sequence of the green alga Chloropicon roscoffensis RCC1871.</title>
        <authorList>
            <person name="Lemieux C."/>
            <person name="Pombert J.-F."/>
            <person name="Otis C."/>
            <person name="Turmel M."/>
        </authorList>
    </citation>
    <scope>NUCLEOTIDE SEQUENCE [LARGE SCALE GENOMIC DNA]</scope>
    <source>
        <strain evidence="2 3">RCC1871</strain>
    </source>
</reference>